<organism evidence="2 3">
    <name type="scientific">Phytophthora lilii</name>
    <dbReference type="NCBI Taxonomy" id="2077276"/>
    <lineage>
        <taxon>Eukaryota</taxon>
        <taxon>Sar</taxon>
        <taxon>Stramenopiles</taxon>
        <taxon>Oomycota</taxon>
        <taxon>Peronosporomycetes</taxon>
        <taxon>Peronosporales</taxon>
        <taxon>Peronosporaceae</taxon>
        <taxon>Phytophthora</taxon>
    </lineage>
</organism>
<comment type="caution">
    <text evidence="2">The sequence shown here is derived from an EMBL/GenBank/DDBJ whole genome shotgun (WGS) entry which is preliminary data.</text>
</comment>
<sequence length="126" mass="13661">MILKRRIGLQRTRPKDTISLEREAGQDAAGASIHMGGRRFQPRAGASSSRDITEKYGHLRLERALPSPIYLRSLVVHSCLVGISERPGGEGQRRAVRAALGLAGCRGRHDSSGEELAGVEYASDIN</sequence>
<accession>A0A9W7CGI5</accession>
<gene>
    <name evidence="2" type="ORF">Plil01_001394100</name>
</gene>
<dbReference type="EMBL" id="BSXW01001002">
    <property type="protein sequence ID" value="GMF32604.1"/>
    <property type="molecule type" value="Genomic_DNA"/>
</dbReference>
<dbReference type="Proteomes" id="UP001165083">
    <property type="component" value="Unassembled WGS sequence"/>
</dbReference>
<dbReference type="AlphaFoldDB" id="A0A9W7CGI5"/>
<name>A0A9W7CGI5_9STRA</name>
<protein>
    <submittedName>
        <fullName evidence="2">Unnamed protein product</fullName>
    </submittedName>
</protein>
<keyword evidence="3" id="KW-1185">Reference proteome</keyword>
<proteinExistence type="predicted"/>
<evidence type="ECO:0000256" key="1">
    <source>
        <dbReference type="SAM" id="MobiDB-lite"/>
    </source>
</evidence>
<evidence type="ECO:0000313" key="3">
    <source>
        <dbReference type="Proteomes" id="UP001165083"/>
    </source>
</evidence>
<evidence type="ECO:0000313" key="2">
    <source>
        <dbReference type="EMBL" id="GMF32604.1"/>
    </source>
</evidence>
<reference evidence="2" key="1">
    <citation type="submission" date="2023-04" db="EMBL/GenBank/DDBJ databases">
        <title>Phytophthora lilii NBRC 32176.</title>
        <authorList>
            <person name="Ichikawa N."/>
            <person name="Sato H."/>
            <person name="Tonouchi N."/>
        </authorList>
    </citation>
    <scope>NUCLEOTIDE SEQUENCE</scope>
    <source>
        <strain evidence="2">NBRC 32176</strain>
    </source>
</reference>
<feature type="region of interest" description="Disordered" evidence="1">
    <location>
        <begin position="23"/>
        <end position="50"/>
    </location>
</feature>